<dbReference type="PANTHER" id="PTHR43800">
    <property type="entry name" value="PEPTIDYL-LYSINE N-ACETYLTRANSFERASE YJAB"/>
    <property type="match status" value="1"/>
</dbReference>
<accession>A0A542Y1Y1</accession>
<dbReference type="GO" id="GO:0005840">
    <property type="term" value="C:ribosome"/>
    <property type="evidence" value="ECO:0007669"/>
    <property type="project" value="UniProtKB-KW"/>
</dbReference>
<protein>
    <submittedName>
        <fullName evidence="4">Ribosomal protein S18 acetylase RimI-like enzyme</fullName>
    </submittedName>
</protein>
<keyword evidence="4" id="KW-0687">Ribonucleoprotein</keyword>
<keyword evidence="5" id="KW-1185">Reference proteome</keyword>
<dbReference type="Pfam" id="PF00583">
    <property type="entry name" value="Acetyltransf_1"/>
    <property type="match status" value="1"/>
</dbReference>
<dbReference type="PANTHER" id="PTHR43800:SF1">
    <property type="entry name" value="PEPTIDYL-LYSINE N-ACETYLTRANSFERASE YJAB"/>
    <property type="match status" value="1"/>
</dbReference>
<feature type="domain" description="N-acetyltransferase" evidence="3">
    <location>
        <begin position="3"/>
        <end position="151"/>
    </location>
</feature>
<evidence type="ECO:0000313" key="5">
    <source>
        <dbReference type="Proteomes" id="UP000319094"/>
    </source>
</evidence>
<sequence length="172" mass="18815">MTVEIRERRGPATAAHADIERAADELFRSHFGVLPWDEDAPEHAPHGHVERVFDAVDGATLVGFAKVIVAGEYLHLEQLSVSPDHGRRGIGGRLVGSVLSAAWSEGFEAVTLRTFADVPWNAPFYERYGFRVVEAVDTEFHAGLVETEAALGLMEHGARVHMLVARPKQVGP</sequence>
<keyword evidence="2" id="KW-0012">Acyltransferase</keyword>
<dbReference type="EMBL" id="VFON01000001">
    <property type="protein sequence ID" value="TQL42088.1"/>
    <property type="molecule type" value="Genomic_DNA"/>
</dbReference>
<evidence type="ECO:0000256" key="1">
    <source>
        <dbReference type="ARBA" id="ARBA00022679"/>
    </source>
</evidence>
<name>A0A542Y1Y1_9MICO</name>
<organism evidence="4 5">
    <name type="scientific">Leucobacter komagatae</name>
    <dbReference type="NCBI Taxonomy" id="55969"/>
    <lineage>
        <taxon>Bacteria</taxon>
        <taxon>Bacillati</taxon>
        <taxon>Actinomycetota</taxon>
        <taxon>Actinomycetes</taxon>
        <taxon>Micrococcales</taxon>
        <taxon>Microbacteriaceae</taxon>
        <taxon>Leucobacter</taxon>
    </lineage>
</organism>
<gene>
    <name evidence="4" type="ORF">FB468_0068</name>
</gene>
<dbReference type="AlphaFoldDB" id="A0A542Y1Y1"/>
<evidence type="ECO:0000256" key="2">
    <source>
        <dbReference type="ARBA" id="ARBA00023315"/>
    </source>
</evidence>
<evidence type="ECO:0000313" key="4">
    <source>
        <dbReference type="EMBL" id="TQL42088.1"/>
    </source>
</evidence>
<dbReference type="Proteomes" id="UP000319094">
    <property type="component" value="Unassembled WGS sequence"/>
</dbReference>
<proteinExistence type="predicted"/>
<reference evidence="4 5" key="1">
    <citation type="submission" date="2019-06" db="EMBL/GenBank/DDBJ databases">
        <title>Sequencing the genomes of 1000 actinobacteria strains.</title>
        <authorList>
            <person name="Klenk H.-P."/>
        </authorList>
    </citation>
    <scope>NUCLEOTIDE SEQUENCE [LARGE SCALE GENOMIC DNA]</scope>
    <source>
        <strain evidence="4 5">DSM 8803</strain>
    </source>
</reference>
<keyword evidence="4" id="KW-0689">Ribosomal protein</keyword>
<dbReference type="RefSeq" id="WP_211359053.1">
    <property type="nucleotide sequence ID" value="NZ_BAAAUY010000023.1"/>
</dbReference>
<comment type="caution">
    <text evidence="4">The sequence shown here is derived from an EMBL/GenBank/DDBJ whole genome shotgun (WGS) entry which is preliminary data.</text>
</comment>
<dbReference type="InterPro" id="IPR016181">
    <property type="entry name" value="Acyl_CoA_acyltransferase"/>
</dbReference>
<dbReference type="PROSITE" id="PS51186">
    <property type="entry name" value="GNAT"/>
    <property type="match status" value="1"/>
</dbReference>
<dbReference type="GO" id="GO:0016747">
    <property type="term" value="F:acyltransferase activity, transferring groups other than amino-acyl groups"/>
    <property type="evidence" value="ECO:0007669"/>
    <property type="project" value="InterPro"/>
</dbReference>
<keyword evidence="1" id="KW-0808">Transferase</keyword>
<evidence type="ECO:0000259" key="3">
    <source>
        <dbReference type="PROSITE" id="PS51186"/>
    </source>
</evidence>
<dbReference type="InterPro" id="IPR000182">
    <property type="entry name" value="GNAT_dom"/>
</dbReference>
<dbReference type="SUPFAM" id="SSF55729">
    <property type="entry name" value="Acyl-CoA N-acyltransferases (Nat)"/>
    <property type="match status" value="1"/>
</dbReference>
<dbReference type="Gene3D" id="3.40.630.30">
    <property type="match status" value="1"/>
</dbReference>
<dbReference type="CDD" id="cd04301">
    <property type="entry name" value="NAT_SF"/>
    <property type="match status" value="1"/>
</dbReference>